<protein>
    <recommendedName>
        <fullName evidence="6">Glycosyl transferase family 1 domain-containing protein</fullName>
    </recommendedName>
</protein>
<dbReference type="PANTHER" id="PTHR46401">
    <property type="entry name" value="GLYCOSYLTRANSFERASE WBBK-RELATED"/>
    <property type="match status" value="1"/>
</dbReference>
<evidence type="ECO:0000259" key="3">
    <source>
        <dbReference type="Pfam" id="PF13439"/>
    </source>
</evidence>
<dbReference type="Pfam" id="PF00534">
    <property type="entry name" value="Glycos_transf_1"/>
    <property type="match status" value="1"/>
</dbReference>
<gene>
    <name evidence="4" type="ORF">A2918_01995</name>
</gene>
<dbReference type="Proteomes" id="UP000178227">
    <property type="component" value="Unassembled WGS sequence"/>
</dbReference>
<name>A0A1F8GAU9_9BACT</name>
<comment type="caution">
    <text evidence="4">The sequence shown here is derived from an EMBL/GenBank/DDBJ whole genome shotgun (WGS) entry which is preliminary data.</text>
</comment>
<dbReference type="PANTHER" id="PTHR46401:SF2">
    <property type="entry name" value="GLYCOSYLTRANSFERASE WBBK-RELATED"/>
    <property type="match status" value="1"/>
</dbReference>
<feature type="domain" description="Glycosyl transferase family 1" evidence="2">
    <location>
        <begin position="201"/>
        <end position="366"/>
    </location>
</feature>
<feature type="domain" description="Glycosyltransferase subfamily 4-like N-terminal" evidence="3">
    <location>
        <begin position="16"/>
        <end position="182"/>
    </location>
</feature>
<dbReference type="SUPFAM" id="SSF53756">
    <property type="entry name" value="UDP-Glycosyltransferase/glycogen phosphorylase"/>
    <property type="match status" value="1"/>
</dbReference>
<dbReference type="Gene3D" id="3.40.50.2000">
    <property type="entry name" value="Glycogen Phosphorylase B"/>
    <property type="match status" value="2"/>
</dbReference>
<dbReference type="FunFam" id="3.40.50.2000:FF:000119">
    <property type="entry name" value="Glycosyl transferase group 1"/>
    <property type="match status" value="1"/>
</dbReference>
<sequence>MVIGIDIRVLGNSIKSGIEEYAENLIPLLIKEGGDIKFKLFYSSSKNKLPDYSWLKEKNVELYKFNYPNNILFTSSRFFNRPCLDKMVGGADVFFFPHFFISSLSPECKRVTIFHDLSYLHYPEFLTPVKRVWHNLQMRPEWQAKFSDKIISVSESTKKDLVNFYKIDPARIEVICSGITTSNVPRTFDVANSSDVVNIINFKREKNLPDRFILFLGKLEPRKNIVGIIKAFNNLKTDPKYKDVGLVIAGAKGWLCEEIFKEADGSNYRHHIIFTGHLSKEEKFLYYSAADVFIYPSFFEGFGFPPLEAMSFGVPVITSRNSSLPEVVGDAAVLIDPYDVVELELWITKILGDKKLSHFMVKKGTKQASKFNWKDAASKTLEAIIKA</sequence>
<dbReference type="STRING" id="1802694.A2918_01995"/>
<evidence type="ECO:0008006" key="6">
    <source>
        <dbReference type="Google" id="ProtNLM"/>
    </source>
</evidence>
<dbReference type="AlphaFoldDB" id="A0A1F8GAU9"/>
<accession>A0A1F8GAU9</accession>
<organism evidence="4 5">
    <name type="scientific">Candidatus Yanofskybacteria bacterium RIFCSPLOWO2_01_FULL_42_49</name>
    <dbReference type="NCBI Taxonomy" id="1802694"/>
    <lineage>
        <taxon>Bacteria</taxon>
        <taxon>Candidatus Yanofskyibacteriota</taxon>
    </lineage>
</organism>
<keyword evidence="1" id="KW-0808">Transferase</keyword>
<dbReference type="GO" id="GO:0009103">
    <property type="term" value="P:lipopolysaccharide biosynthetic process"/>
    <property type="evidence" value="ECO:0007669"/>
    <property type="project" value="TreeGrafter"/>
</dbReference>
<evidence type="ECO:0000313" key="5">
    <source>
        <dbReference type="Proteomes" id="UP000178227"/>
    </source>
</evidence>
<proteinExistence type="predicted"/>
<dbReference type="Pfam" id="PF13439">
    <property type="entry name" value="Glyco_transf_4"/>
    <property type="match status" value="1"/>
</dbReference>
<dbReference type="CDD" id="cd03809">
    <property type="entry name" value="GT4_MtfB-like"/>
    <property type="match status" value="1"/>
</dbReference>
<evidence type="ECO:0000259" key="2">
    <source>
        <dbReference type="Pfam" id="PF00534"/>
    </source>
</evidence>
<evidence type="ECO:0000313" key="4">
    <source>
        <dbReference type="EMBL" id="OGN22512.1"/>
    </source>
</evidence>
<dbReference type="InterPro" id="IPR001296">
    <property type="entry name" value="Glyco_trans_1"/>
</dbReference>
<dbReference type="GO" id="GO:0016757">
    <property type="term" value="F:glycosyltransferase activity"/>
    <property type="evidence" value="ECO:0007669"/>
    <property type="project" value="InterPro"/>
</dbReference>
<evidence type="ECO:0000256" key="1">
    <source>
        <dbReference type="ARBA" id="ARBA00022679"/>
    </source>
</evidence>
<dbReference type="InterPro" id="IPR028098">
    <property type="entry name" value="Glyco_trans_4-like_N"/>
</dbReference>
<dbReference type="EMBL" id="MGKI01000011">
    <property type="protein sequence ID" value="OGN22512.1"/>
    <property type="molecule type" value="Genomic_DNA"/>
</dbReference>
<reference evidence="4 5" key="1">
    <citation type="journal article" date="2016" name="Nat. Commun.">
        <title>Thousands of microbial genomes shed light on interconnected biogeochemical processes in an aquifer system.</title>
        <authorList>
            <person name="Anantharaman K."/>
            <person name="Brown C.T."/>
            <person name="Hug L.A."/>
            <person name="Sharon I."/>
            <person name="Castelle C.J."/>
            <person name="Probst A.J."/>
            <person name="Thomas B.C."/>
            <person name="Singh A."/>
            <person name="Wilkins M.J."/>
            <person name="Karaoz U."/>
            <person name="Brodie E.L."/>
            <person name="Williams K.H."/>
            <person name="Hubbard S.S."/>
            <person name="Banfield J.F."/>
        </authorList>
    </citation>
    <scope>NUCLEOTIDE SEQUENCE [LARGE SCALE GENOMIC DNA]</scope>
</reference>